<evidence type="ECO:0000313" key="6">
    <source>
        <dbReference type="EMBL" id="MDA3631293.1"/>
    </source>
</evidence>
<sequence>MGVPLRTWAAAVGTSPASSYWESAPAASVATAVARRWQGSAGWDRALRILPDGCADLVWDGRELAVVRTIDAPERRALPATAKPSGVRLRCGAAGSVLGTALSELAPGTTRLVDLWGDRAAQAEELLAESPRSAQLPVLEALVAEHLRDNRPNASALRAAHQLRDTAAKPADIATGLGISERGLRRLLRHETGLSPKQLQRVHRFQHFLTRLPALALGTASLAAVAADLGYADQSHLGRECLRLSGSSPAVLVRSWARQDRLAEKFQTPDRRPEKLGEHDDRSR</sequence>
<dbReference type="InterPro" id="IPR018060">
    <property type="entry name" value="HTH_AraC"/>
</dbReference>
<keyword evidence="1" id="KW-0805">Transcription regulation</keyword>
<dbReference type="RefSeq" id="WP_270954669.1">
    <property type="nucleotide sequence ID" value="NZ_JAQGLA010000181.1"/>
</dbReference>
<feature type="region of interest" description="Disordered" evidence="4">
    <location>
        <begin position="264"/>
        <end position="284"/>
    </location>
</feature>
<dbReference type="Pfam" id="PF20240">
    <property type="entry name" value="DUF6597"/>
    <property type="match status" value="1"/>
</dbReference>
<dbReference type="PROSITE" id="PS01124">
    <property type="entry name" value="HTH_ARAC_FAMILY_2"/>
    <property type="match status" value="1"/>
</dbReference>
<dbReference type="PANTHER" id="PTHR46796:SF15">
    <property type="entry name" value="BLL1074 PROTEIN"/>
    <property type="match status" value="1"/>
</dbReference>
<keyword evidence="7" id="KW-1185">Reference proteome</keyword>
<name>A0ABT4VBR2_9PSEU</name>
<dbReference type="InterPro" id="IPR050204">
    <property type="entry name" value="AraC_XylS_family_regulators"/>
</dbReference>
<dbReference type="InterPro" id="IPR046532">
    <property type="entry name" value="DUF6597"/>
</dbReference>
<organism evidence="6 7">
    <name type="scientific">Saccharopolyspora oryzae</name>
    <dbReference type="NCBI Taxonomy" id="2997343"/>
    <lineage>
        <taxon>Bacteria</taxon>
        <taxon>Bacillati</taxon>
        <taxon>Actinomycetota</taxon>
        <taxon>Actinomycetes</taxon>
        <taxon>Pseudonocardiales</taxon>
        <taxon>Pseudonocardiaceae</taxon>
        <taxon>Saccharopolyspora</taxon>
    </lineage>
</organism>
<protein>
    <submittedName>
        <fullName evidence="6">Helix-turn-helix domain-containing protein</fullName>
    </submittedName>
</protein>
<dbReference type="SMART" id="SM00342">
    <property type="entry name" value="HTH_ARAC"/>
    <property type="match status" value="1"/>
</dbReference>
<evidence type="ECO:0000256" key="1">
    <source>
        <dbReference type="ARBA" id="ARBA00023015"/>
    </source>
</evidence>
<comment type="caution">
    <text evidence="6">The sequence shown here is derived from an EMBL/GenBank/DDBJ whole genome shotgun (WGS) entry which is preliminary data.</text>
</comment>
<dbReference type="EMBL" id="JAQGLA010000181">
    <property type="protein sequence ID" value="MDA3631293.1"/>
    <property type="molecule type" value="Genomic_DNA"/>
</dbReference>
<evidence type="ECO:0000256" key="4">
    <source>
        <dbReference type="SAM" id="MobiDB-lite"/>
    </source>
</evidence>
<keyword evidence="3" id="KW-0804">Transcription</keyword>
<evidence type="ECO:0000256" key="2">
    <source>
        <dbReference type="ARBA" id="ARBA00023125"/>
    </source>
</evidence>
<proteinExistence type="predicted"/>
<dbReference type="Pfam" id="PF12833">
    <property type="entry name" value="HTH_18"/>
    <property type="match status" value="1"/>
</dbReference>
<gene>
    <name evidence="6" type="ORF">OU415_38110</name>
</gene>
<evidence type="ECO:0000259" key="5">
    <source>
        <dbReference type="PROSITE" id="PS01124"/>
    </source>
</evidence>
<accession>A0ABT4VBR2</accession>
<dbReference type="PANTHER" id="PTHR46796">
    <property type="entry name" value="HTH-TYPE TRANSCRIPTIONAL ACTIVATOR RHAS-RELATED"/>
    <property type="match status" value="1"/>
</dbReference>
<reference evidence="6 7" key="1">
    <citation type="submission" date="2022-11" db="EMBL/GenBank/DDBJ databases">
        <title>Draft genome sequence of Saccharopolyspora sp. WRP15-2 isolated from rhizosphere soils of wild rice in Thailand.</title>
        <authorList>
            <person name="Duangmal K."/>
            <person name="Kammanee S."/>
            <person name="Muangham S."/>
        </authorList>
    </citation>
    <scope>NUCLEOTIDE SEQUENCE [LARGE SCALE GENOMIC DNA]</scope>
    <source>
        <strain evidence="6 7">WRP15-2</strain>
    </source>
</reference>
<evidence type="ECO:0000313" key="7">
    <source>
        <dbReference type="Proteomes" id="UP001210380"/>
    </source>
</evidence>
<evidence type="ECO:0000256" key="3">
    <source>
        <dbReference type="ARBA" id="ARBA00023163"/>
    </source>
</evidence>
<feature type="domain" description="HTH araC/xylS-type" evidence="5">
    <location>
        <begin position="172"/>
        <end position="255"/>
    </location>
</feature>
<dbReference type="Gene3D" id="1.10.10.60">
    <property type="entry name" value="Homeodomain-like"/>
    <property type="match status" value="1"/>
</dbReference>
<dbReference type="Proteomes" id="UP001210380">
    <property type="component" value="Unassembled WGS sequence"/>
</dbReference>
<keyword evidence="2" id="KW-0238">DNA-binding</keyword>